<protein>
    <submittedName>
        <fullName evidence="2">Uncharacterized protein</fullName>
    </submittedName>
</protein>
<evidence type="ECO:0000256" key="1">
    <source>
        <dbReference type="SAM" id="Phobius"/>
    </source>
</evidence>
<keyword evidence="1" id="KW-0812">Transmembrane</keyword>
<dbReference type="Proteomes" id="UP000260529">
    <property type="component" value="Segment"/>
</dbReference>
<feature type="transmembrane region" description="Helical" evidence="1">
    <location>
        <begin position="72"/>
        <end position="96"/>
    </location>
</feature>
<name>A0A345BM00_9CAUD</name>
<organism evidence="2 3">
    <name type="scientific">Erwinia phage Pavtok</name>
    <dbReference type="NCBI Taxonomy" id="2267655"/>
    <lineage>
        <taxon>Viruses</taxon>
        <taxon>Duplodnaviria</taxon>
        <taxon>Heunggongvirae</taxon>
        <taxon>Uroviricota</taxon>
        <taxon>Caudoviricetes</taxon>
        <taxon>Pavtokvirus</taxon>
        <taxon>Pavtokvirus pavtok</taxon>
    </lineage>
</organism>
<evidence type="ECO:0000313" key="3">
    <source>
        <dbReference type="Proteomes" id="UP000260529"/>
    </source>
</evidence>
<evidence type="ECO:0000313" key="2">
    <source>
        <dbReference type="EMBL" id="AXF51471.1"/>
    </source>
</evidence>
<reference evidence="3" key="1">
    <citation type="submission" date="2018-06" db="EMBL/GenBank/DDBJ databases">
        <authorList>
            <person name="Sharma R."/>
            <person name="Hughes J."/>
            <person name="Breakwell D.P."/>
            <person name="Hope S."/>
            <person name="Grose J.H."/>
        </authorList>
    </citation>
    <scope>NUCLEOTIDE SEQUENCE [LARGE SCALE GENOMIC DNA]</scope>
</reference>
<keyword evidence="1" id="KW-0472">Membrane</keyword>
<accession>A0A345BM00</accession>
<sequence length="99" mass="10745">MSLLTICAVAGAVVTVAWNFFPLGKPTHSGTRHGRHEPPAKWAEEAGFWLTVLNPARIVGDVWHGYTTISTAIGRLLVLSFLLTSLWTAGFVIWVATNA</sequence>
<keyword evidence="1" id="KW-1133">Transmembrane helix</keyword>
<keyword evidence="3" id="KW-1185">Reference proteome</keyword>
<gene>
    <name evidence="2" type="ORF">PAVTOK_43</name>
</gene>
<proteinExistence type="predicted"/>
<dbReference type="EMBL" id="MH426726">
    <property type="protein sequence ID" value="AXF51471.1"/>
    <property type="molecule type" value="Genomic_DNA"/>
</dbReference>